<accession>A0ABW3XXY9</accession>
<dbReference type="EMBL" id="JBHTMM010000219">
    <property type="protein sequence ID" value="MFD1313570.1"/>
    <property type="molecule type" value="Genomic_DNA"/>
</dbReference>
<dbReference type="Gene3D" id="1.10.630.10">
    <property type="entry name" value="Cytochrome P450"/>
    <property type="match status" value="1"/>
</dbReference>
<protein>
    <submittedName>
        <fullName evidence="3">Uncharacterized protein</fullName>
    </submittedName>
</protein>
<proteinExistence type="inferred from homology"/>
<comment type="similarity">
    <text evidence="1">Belongs to the cytochrome P450 family.</text>
</comment>
<gene>
    <name evidence="3" type="ORF">ACFQ5X_48760</name>
</gene>
<dbReference type="RefSeq" id="WP_381243081.1">
    <property type="nucleotide sequence ID" value="NZ_JBHSKH010000148.1"/>
</dbReference>
<dbReference type="SUPFAM" id="SSF48264">
    <property type="entry name" value="Cytochrome P450"/>
    <property type="match status" value="1"/>
</dbReference>
<feature type="region of interest" description="Disordered" evidence="2">
    <location>
        <begin position="45"/>
        <end position="69"/>
    </location>
</feature>
<sequence length="123" mass="13778">MRKSLTGGTHTYDDLLNSLRGAEPWAMRRTGGVLIQLDAANRDPSAFTDPGRLDIRRAPSRNVRPGARSAPLPELRVAHLEQHVALGTLFKRIPNLRLAVPLQELQFKHNENLVGLQNLPMTW</sequence>
<name>A0ABW3XXY9_9ACTN</name>
<comment type="caution">
    <text evidence="3">The sequence shown here is derived from an EMBL/GenBank/DDBJ whole genome shotgun (WGS) entry which is preliminary data.</text>
</comment>
<dbReference type="Proteomes" id="UP001597058">
    <property type="component" value="Unassembled WGS sequence"/>
</dbReference>
<dbReference type="PANTHER" id="PTHR46696:SF6">
    <property type="entry name" value="P450, PUTATIVE (EUROFUNG)-RELATED"/>
    <property type="match status" value="1"/>
</dbReference>
<evidence type="ECO:0000313" key="3">
    <source>
        <dbReference type="EMBL" id="MFD1313570.1"/>
    </source>
</evidence>
<dbReference type="InterPro" id="IPR036396">
    <property type="entry name" value="Cyt_P450_sf"/>
</dbReference>
<dbReference type="PANTHER" id="PTHR46696">
    <property type="entry name" value="P450, PUTATIVE (EUROFUNG)-RELATED"/>
    <property type="match status" value="1"/>
</dbReference>
<evidence type="ECO:0000256" key="1">
    <source>
        <dbReference type="ARBA" id="ARBA00010617"/>
    </source>
</evidence>
<reference evidence="4" key="1">
    <citation type="journal article" date="2019" name="Int. J. Syst. Evol. Microbiol.">
        <title>The Global Catalogue of Microorganisms (GCM) 10K type strain sequencing project: providing services to taxonomists for standard genome sequencing and annotation.</title>
        <authorList>
            <consortium name="The Broad Institute Genomics Platform"/>
            <consortium name="The Broad Institute Genome Sequencing Center for Infectious Disease"/>
            <person name="Wu L."/>
            <person name="Ma J."/>
        </authorList>
    </citation>
    <scope>NUCLEOTIDE SEQUENCE [LARGE SCALE GENOMIC DNA]</scope>
    <source>
        <strain evidence="4">CGMCC 4.7020</strain>
    </source>
</reference>
<organism evidence="3 4">
    <name type="scientific">Streptomyces kaempferi</name>
    <dbReference type="NCBI Taxonomy" id="333725"/>
    <lineage>
        <taxon>Bacteria</taxon>
        <taxon>Bacillati</taxon>
        <taxon>Actinomycetota</taxon>
        <taxon>Actinomycetes</taxon>
        <taxon>Kitasatosporales</taxon>
        <taxon>Streptomycetaceae</taxon>
        <taxon>Streptomyces</taxon>
    </lineage>
</organism>
<keyword evidence="4" id="KW-1185">Reference proteome</keyword>
<evidence type="ECO:0000256" key="2">
    <source>
        <dbReference type="SAM" id="MobiDB-lite"/>
    </source>
</evidence>
<evidence type="ECO:0000313" key="4">
    <source>
        <dbReference type="Proteomes" id="UP001597058"/>
    </source>
</evidence>